<feature type="transmembrane region" description="Helical" evidence="5">
    <location>
        <begin position="85"/>
        <end position="102"/>
    </location>
</feature>
<feature type="transmembrane region" description="Helical" evidence="5">
    <location>
        <begin position="270"/>
        <end position="291"/>
    </location>
</feature>
<dbReference type="Pfam" id="PF07690">
    <property type="entry name" value="MFS_1"/>
    <property type="match status" value="1"/>
</dbReference>
<feature type="transmembrane region" description="Helical" evidence="5">
    <location>
        <begin position="390"/>
        <end position="410"/>
    </location>
</feature>
<evidence type="ECO:0000313" key="7">
    <source>
        <dbReference type="EMBL" id="MBB4911735.1"/>
    </source>
</evidence>
<dbReference type="SUPFAM" id="SSF103473">
    <property type="entry name" value="MFS general substrate transporter"/>
    <property type="match status" value="1"/>
</dbReference>
<evidence type="ECO:0000256" key="3">
    <source>
        <dbReference type="ARBA" id="ARBA00022989"/>
    </source>
</evidence>
<keyword evidence="4 5" id="KW-0472">Membrane</keyword>
<keyword evidence="8" id="KW-1185">Reference proteome</keyword>
<sequence length="420" mass="44643">MTAVEPPLVRARGRHITFYVALAAFAQESTWNFYDAQVPPLLREYLSSAALIGLLMGMDNVLGIFVQPWMGNRSDNTRTRWGRRIPYLAVGMPVAALLFATVPLASSLPVLIALMFVYTLVANSFKPVGESLLPDYIRPERRSRANAVVKIAIALTVIVSALISSFLVDDYPVVSFWIPSALMIVSAAVLVARVRDSSSPAYQAALAEEAVEAAPASRMRDVLRDIVRDADRTRVLVILAIFLFGCAWFASRSLITTYGMESLGLSRGDAGGLTLLSGVAYLLAAFPLALLSERVGRLRVMAAGMTLFVVSMVAGTLAHSPAATVVALCGGAVGAAGFMINGAVLLWNLAPSSRVLGTYSGLYTVGWYSGGFAGPAVVGGMVDLTSWDLMLVEAALIAVLAVVVVLRIIALRRTTSGAAL</sequence>
<dbReference type="PANTHER" id="PTHR23528:SF1">
    <property type="entry name" value="MAJOR FACILITATOR SUPERFAMILY (MFS) PROFILE DOMAIN-CONTAINING PROTEIN"/>
    <property type="match status" value="1"/>
</dbReference>
<accession>A0A7W7QDP2</accession>
<feature type="domain" description="Major facilitator superfamily (MFS) profile" evidence="6">
    <location>
        <begin position="16"/>
        <end position="413"/>
    </location>
</feature>
<evidence type="ECO:0000256" key="2">
    <source>
        <dbReference type="ARBA" id="ARBA00022692"/>
    </source>
</evidence>
<feature type="transmembrane region" description="Helical" evidence="5">
    <location>
        <begin position="46"/>
        <end position="65"/>
    </location>
</feature>
<feature type="transmembrane region" description="Helical" evidence="5">
    <location>
        <begin position="298"/>
        <end position="319"/>
    </location>
</feature>
<reference evidence="7 8" key="1">
    <citation type="submission" date="2020-08" db="EMBL/GenBank/DDBJ databases">
        <title>Genomic Encyclopedia of Type Strains, Phase III (KMG-III): the genomes of soil and plant-associated and newly described type strains.</title>
        <authorList>
            <person name="Whitman W."/>
        </authorList>
    </citation>
    <scope>NUCLEOTIDE SEQUENCE [LARGE SCALE GENOMIC DNA]</scope>
    <source>
        <strain evidence="7 8">CECT 8960</strain>
    </source>
</reference>
<dbReference type="EMBL" id="JACHJQ010000010">
    <property type="protein sequence ID" value="MBB4911735.1"/>
    <property type="molecule type" value="Genomic_DNA"/>
</dbReference>
<dbReference type="AlphaFoldDB" id="A0A7W7QDP2"/>
<dbReference type="PROSITE" id="PS50850">
    <property type="entry name" value="MFS"/>
    <property type="match status" value="1"/>
</dbReference>
<feature type="transmembrane region" description="Helical" evidence="5">
    <location>
        <begin position="108"/>
        <end position="126"/>
    </location>
</feature>
<keyword evidence="3 5" id="KW-1133">Transmembrane helix</keyword>
<dbReference type="PANTHER" id="PTHR23528">
    <property type="match status" value="1"/>
</dbReference>
<dbReference type="Gene3D" id="1.20.1250.20">
    <property type="entry name" value="MFS general substrate transporter like domains"/>
    <property type="match status" value="2"/>
</dbReference>
<name>A0A7W7QDP2_9PSEU</name>
<evidence type="ECO:0000313" key="8">
    <source>
        <dbReference type="Proteomes" id="UP000520767"/>
    </source>
</evidence>
<dbReference type="RefSeq" id="WP_184815724.1">
    <property type="nucleotide sequence ID" value="NZ_JACHJQ010000010.1"/>
</dbReference>
<feature type="transmembrane region" description="Helical" evidence="5">
    <location>
        <begin position="359"/>
        <end position="378"/>
    </location>
</feature>
<evidence type="ECO:0000256" key="4">
    <source>
        <dbReference type="ARBA" id="ARBA00023136"/>
    </source>
</evidence>
<keyword evidence="2 5" id="KW-0812">Transmembrane</keyword>
<dbReference type="Proteomes" id="UP000520767">
    <property type="component" value="Unassembled WGS sequence"/>
</dbReference>
<comment type="subcellular location">
    <subcellularLocation>
        <location evidence="1">Cell membrane</location>
        <topology evidence="1">Multi-pass membrane protein</topology>
    </subcellularLocation>
</comment>
<comment type="caution">
    <text evidence="7">The sequence shown here is derived from an EMBL/GenBank/DDBJ whole genome shotgun (WGS) entry which is preliminary data.</text>
</comment>
<evidence type="ECO:0000256" key="1">
    <source>
        <dbReference type="ARBA" id="ARBA00004651"/>
    </source>
</evidence>
<evidence type="ECO:0000259" key="6">
    <source>
        <dbReference type="PROSITE" id="PS50850"/>
    </source>
</evidence>
<organism evidence="7 8">
    <name type="scientific">Actinophytocola algeriensis</name>
    <dbReference type="NCBI Taxonomy" id="1768010"/>
    <lineage>
        <taxon>Bacteria</taxon>
        <taxon>Bacillati</taxon>
        <taxon>Actinomycetota</taxon>
        <taxon>Actinomycetes</taxon>
        <taxon>Pseudonocardiales</taxon>
        <taxon>Pseudonocardiaceae</taxon>
    </lineage>
</organism>
<feature type="transmembrane region" description="Helical" evidence="5">
    <location>
        <begin position="147"/>
        <end position="168"/>
    </location>
</feature>
<dbReference type="InterPro" id="IPR020846">
    <property type="entry name" value="MFS_dom"/>
</dbReference>
<feature type="transmembrane region" description="Helical" evidence="5">
    <location>
        <begin position="325"/>
        <end position="347"/>
    </location>
</feature>
<protein>
    <submittedName>
        <fullName evidence="7">MFS family permease</fullName>
    </submittedName>
</protein>
<dbReference type="InterPro" id="IPR011701">
    <property type="entry name" value="MFS"/>
</dbReference>
<dbReference type="GO" id="GO:0022857">
    <property type="term" value="F:transmembrane transporter activity"/>
    <property type="evidence" value="ECO:0007669"/>
    <property type="project" value="InterPro"/>
</dbReference>
<dbReference type="GO" id="GO:0005886">
    <property type="term" value="C:plasma membrane"/>
    <property type="evidence" value="ECO:0007669"/>
    <property type="project" value="UniProtKB-SubCell"/>
</dbReference>
<evidence type="ECO:0000256" key="5">
    <source>
        <dbReference type="SAM" id="Phobius"/>
    </source>
</evidence>
<feature type="transmembrane region" description="Helical" evidence="5">
    <location>
        <begin position="174"/>
        <end position="192"/>
    </location>
</feature>
<feature type="transmembrane region" description="Helical" evidence="5">
    <location>
        <begin position="233"/>
        <end position="250"/>
    </location>
</feature>
<dbReference type="InterPro" id="IPR036259">
    <property type="entry name" value="MFS_trans_sf"/>
</dbReference>
<gene>
    <name evidence="7" type="ORF">FHR82_008005</name>
</gene>
<proteinExistence type="predicted"/>